<reference evidence="3" key="1">
    <citation type="journal article" date="2011" name="Nature">
        <title>Genome sequence and analysis of the tuber crop potato.</title>
        <authorList>
            <consortium name="The Potato Genome Sequencing Consortium"/>
        </authorList>
    </citation>
    <scope>NUCLEOTIDE SEQUENCE [LARGE SCALE GENOMIC DNA]</scope>
    <source>
        <strain evidence="3">cv. DM1-3 516 R44</strain>
    </source>
</reference>
<evidence type="ECO:0000313" key="3">
    <source>
        <dbReference type="Proteomes" id="UP000011115"/>
    </source>
</evidence>
<dbReference type="InParanoid" id="M1DCJ9"/>
<sequence>MCKGRGKGRETPTRDGAQIENVPRVVTPPPPKDPVEEEIEIEIEDDAKLEMRTHTGTVGLSPMDAGLFILRMKMRLSPSWIAMRGFHKFGIMHQHGVEFVTFQLQGKISNKVTDFMKKVESPKMCCEESLGEVSRARRTTRRAALWSIPSPFCLGTQHSSRSVTLGDLSWLRGITRRSADCSFPSPTWLFPSGLGTMEL</sequence>
<evidence type="ECO:0000256" key="1">
    <source>
        <dbReference type="SAM" id="MobiDB-lite"/>
    </source>
</evidence>
<feature type="region of interest" description="Disordered" evidence="1">
    <location>
        <begin position="1"/>
        <end position="34"/>
    </location>
</feature>
<dbReference type="AlphaFoldDB" id="M1DCJ9"/>
<protein>
    <submittedName>
        <fullName evidence="2">Uncharacterized protein</fullName>
    </submittedName>
</protein>
<dbReference type="EnsemblPlants" id="PGSC0003DMT400086819">
    <property type="protein sequence ID" value="PGSC0003DMT400086819"/>
    <property type="gene ID" value="PGSC0003DMG400036390"/>
</dbReference>
<keyword evidence="3" id="KW-1185">Reference proteome</keyword>
<dbReference type="HOGENOM" id="CLU_1374330_0_0_1"/>
<proteinExistence type="predicted"/>
<dbReference type="PaxDb" id="4113-PGSC0003DMT400086819"/>
<dbReference type="Proteomes" id="UP000011115">
    <property type="component" value="Unassembled WGS sequence"/>
</dbReference>
<reference evidence="2" key="2">
    <citation type="submission" date="2015-06" db="UniProtKB">
        <authorList>
            <consortium name="EnsemblPlants"/>
        </authorList>
    </citation>
    <scope>IDENTIFICATION</scope>
    <source>
        <strain evidence="2">DM1-3 516 R44</strain>
    </source>
</reference>
<name>M1DCJ9_SOLTU</name>
<accession>M1DCJ9</accession>
<dbReference type="Gramene" id="PGSC0003DMT400086819">
    <property type="protein sequence ID" value="PGSC0003DMT400086819"/>
    <property type="gene ID" value="PGSC0003DMG400036390"/>
</dbReference>
<organism evidence="2 3">
    <name type="scientific">Solanum tuberosum</name>
    <name type="common">Potato</name>
    <dbReference type="NCBI Taxonomy" id="4113"/>
    <lineage>
        <taxon>Eukaryota</taxon>
        <taxon>Viridiplantae</taxon>
        <taxon>Streptophyta</taxon>
        <taxon>Embryophyta</taxon>
        <taxon>Tracheophyta</taxon>
        <taxon>Spermatophyta</taxon>
        <taxon>Magnoliopsida</taxon>
        <taxon>eudicotyledons</taxon>
        <taxon>Gunneridae</taxon>
        <taxon>Pentapetalae</taxon>
        <taxon>asterids</taxon>
        <taxon>lamiids</taxon>
        <taxon>Solanales</taxon>
        <taxon>Solanaceae</taxon>
        <taxon>Solanoideae</taxon>
        <taxon>Solaneae</taxon>
        <taxon>Solanum</taxon>
    </lineage>
</organism>
<evidence type="ECO:0000313" key="2">
    <source>
        <dbReference type="EnsemblPlants" id="PGSC0003DMT400086819"/>
    </source>
</evidence>